<organism evidence="1 2">
    <name type="scientific">Coccomyxa subellipsoidea</name>
    <dbReference type="NCBI Taxonomy" id="248742"/>
    <lineage>
        <taxon>Eukaryota</taxon>
        <taxon>Viridiplantae</taxon>
        <taxon>Chlorophyta</taxon>
        <taxon>core chlorophytes</taxon>
        <taxon>Trebouxiophyceae</taxon>
        <taxon>Trebouxiophyceae incertae sedis</taxon>
        <taxon>Coccomyxaceae</taxon>
        <taxon>Coccomyxa</taxon>
    </lineage>
</organism>
<dbReference type="Proteomes" id="UP001491310">
    <property type="component" value="Unassembled WGS sequence"/>
</dbReference>
<dbReference type="EMBL" id="JALJOT010000010">
    <property type="protein sequence ID" value="KAK9906631.1"/>
    <property type="molecule type" value="Genomic_DNA"/>
</dbReference>
<accession>A0ABR2YJF2</accession>
<evidence type="ECO:0000313" key="1">
    <source>
        <dbReference type="EMBL" id="KAK9906631.1"/>
    </source>
</evidence>
<gene>
    <name evidence="1" type="ORF">WJX75_005211</name>
</gene>
<proteinExistence type="predicted"/>
<protein>
    <submittedName>
        <fullName evidence="1">Uncharacterized protein</fullName>
    </submittedName>
</protein>
<keyword evidence="2" id="KW-1185">Reference proteome</keyword>
<name>A0ABR2YJF2_9CHLO</name>
<sequence length="196" mass="21446">MARTALEVPEIFLASRTKNNSEVTAVLQLGRIGERLDAILLSLRLYWTRHGNLAVNTWEEWTETQGADLLSAIPLMAHALRSNDRDLQLLYCSLLECQRDLQQASDALHTHVNLNVSIAREVSGHPGCQSLVKDKILLSWCEGILAERAKTIASTCGLRRFPPFIESWAESDPAASAPAELIANSSTPSKSLSAAG</sequence>
<comment type="caution">
    <text evidence="1">The sequence shown here is derived from an EMBL/GenBank/DDBJ whole genome shotgun (WGS) entry which is preliminary data.</text>
</comment>
<reference evidence="1 2" key="1">
    <citation type="journal article" date="2024" name="Nat. Commun.">
        <title>Phylogenomics reveals the evolutionary origins of lichenization in chlorophyte algae.</title>
        <authorList>
            <person name="Puginier C."/>
            <person name="Libourel C."/>
            <person name="Otte J."/>
            <person name="Skaloud P."/>
            <person name="Haon M."/>
            <person name="Grisel S."/>
            <person name="Petersen M."/>
            <person name="Berrin J.G."/>
            <person name="Delaux P.M."/>
            <person name="Dal Grande F."/>
            <person name="Keller J."/>
        </authorList>
    </citation>
    <scope>NUCLEOTIDE SEQUENCE [LARGE SCALE GENOMIC DNA]</scope>
    <source>
        <strain evidence="1 2">SAG 216-7</strain>
    </source>
</reference>
<evidence type="ECO:0000313" key="2">
    <source>
        <dbReference type="Proteomes" id="UP001491310"/>
    </source>
</evidence>